<evidence type="ECO:0000256" key="12">
    <source>
        <dbReference type="ARBA" id="ARBA00071289"/>
    </source>
</evidence>
<evidence type="ECO:0000256" key="2">
    <source>
        <dbReference type="ARBA" id="ARBA00008023"/>
    </source>
</evidence>
<organism evidence="18">
    <name type="scientific">freshwater metagenome</name>
    <dbReference type="NCBI Taxonomy" id="449393"/>
    <lineage>
        <taxon>unclassified sequences</taxon>
        <taxon>metagenomes</taxon>
        <taxon>ecological metagenomes</taxon>
    </lineage>
</organism>
<dbReference type="GO" id="GO:0005829">
    <property type="term" value="C:cytosol"/>
    <property type="evidence" value="ECO:0007669"/>
    <property type="project" value="TreeGrafter"/>
</dbReference>
<dbReference type="GO" id="GO:0036220">
    <property type="term" value="F:ITP diphosphatase activity"/>
    <property type="evidence" value="ECO:0007669"/>
    <property type="project" value="UniProtKB-EC"/>
</dbReference>
<keyword evidence="5" id="KW-0547">Nucleotide-binding</keyword>
<keyword evidence="7" id="KW-0460">Magnesium</keyword>
<dbReference type="GO" id="GO:0017111">
    <property type="term" value="F:ribonucleoside triphosphate phosphatase activity"/>
    <property type="evidence" value="ECO:0007669"/>
    <property type="project" value="InterPro"/>
</dbReference>
<keyword evidence="6" id="KW-0378">Hydrolase</keyword>
<evidence type="ECO:0000256" key="13">
    <source>
        <dbReference type="ARBA" id="ARBA00075987"/>
    </source>
</evidence>
<dbReference type="EC" id="3.6.1.66" evidence="11"/>
<evidence type="ECO:0000256" key="1">
    <source>
        <dbReference type="ARBA" id="ARBA00001946"/>
    </source>
</evidence>
<evidence type="ECO:0000256" key="3">
    <source>
        <dbReference type="ARBA" id="ARBA00011738"/>
    </source>
</evidence>
<comment type="catalytic activity">
    <reaction evidence="10">
        <text>XTP + H2O = XMP + diphosphate + H(+)</text>
        <dbReference type="Rhea" id="RHEA:28610"/>
        <dbReference type="ChEBI" id="CHEBI:15377"/>
        <dbReference type="ChEBI" id="CHEBI:15378"/>
        <dbReference type="ChEBI" id="CHEBI:33019"/>
        <dbReference type="ChEBI" id="CHEBI:57464"/>
        <dbReference type="ChEBI" id="CHEBI:61314"/>
        <dbReference type="EC" id="3.6.1.66"/>
    </reaction>
</comment>
<comment type="catalytic activity">
    <reaction evidence="9">
        <text>dITP + H2O = dIMP + diphosphate + H(+)</text>
        <dbReference type="Rhea" id="RHEA:28342"/>
        <dbReference type="ChEBI" id="CHEBI:15377"/>
        <dbReference type="ChEBI" id="CHEBI:15378"/>
        <dbReference type="ChEBI" id="CHEBI:33019"/>
        <dbReference type="ChEBI" id="CHEBI:61194"/>
        <dbReference type="ChEBI" id="CHEBI:61382"/>
        <dbReference type="EC" id="3.6.1.66"/>
    </reaction>
</comment>
<evidence type="ECO:0000256" key="8">
    <source>
        <dbReference type="ARBA" id="ARBA00023080"/>
    </source>
</evidence>
<dbReference type="InterPro" id="IPR029001">
    <property type="entry name" value="ITPase-like_fam"/>
</dbReference>
<dbReference type="HAMAP" id="MF_01405">
    <property type="entry name" value="Non_canon_purine_NTPase"/>
    <property type="match status" value="1"/>
</dbReference>
<protein>
    <recommendedName>
        <fullName evidence="12">dITP/XTP pyrophosphatase</fullName>
        <ecNumber evidence="11">3.6.1.66</ecNumber>
    </recommendedName>
    <alternativeName>
        <fullName evidence="13">Non-canonical purine NTP pyrophosphatase</fullName>
    </alternativeName>
    <alternativeName>
        <fullName evidence="14">Non-standard purine NTP pyrophosphatase</fullName>
    </alternativeName>
    <alternativeName>
        <fullName evidence="16">Nucleoside-triphosphate diphosphatase</fullName>
    </alternativeName>
    <alternativeName>
        <fullName evidence="15">Nucleoside-triphosphate pyrophosphatase</fullName>
    </alternativeName>
</protein>
<evidence type="ECO:0000256" key="6">
    <source>
        <dbReference type="ARBA" id="ARBA00022801"/>
    </source>
</evidence>
<comment type="cofactor">
    <cofactor evidence="1">
        <name>Mg(2+)</name>
        <dbReference type="ChEBI" id="CHEBI:18420"/>
    </cofactor>
</comment>
<dbReference type="InterPro" id="IPR002637">
    <property type="entry name" value="RdgB/HAM1"/>
</dbReference>
<evidence type="ECO:0000256" key="11">
    <source>
        <dbReference type="ARBA" id="ARBA00066468"/>
    </source>
</evidence>
<sequence length="208" mass="21934">MTRLVLASRNAHKVEEMARILADAGLAIEVLGIDAFEGVPEVAETGQTFADNALLKARAVCRATGEPAVADDSGLCVDELNGMPGILSARWAGGHGDDTANMWLLLDQLTDTPDERLAARFRCAVALVLPDGRESVVEGEMIGALVREPKGANGFGYDPIFVPDGVTRTSAELSAQEKDAISHRGNALRALVPVLREVLAPDGPAVPQ</sequence>
<dbReference type="InterPro" id="IPR020922">
    <property type="entry name" value="dITP/XTP_pyrophosphatase"/>
</dbReference>
<dbReference type="EMBL" id="CAFBPU010000002">
    <property type="protein sequence ID" value="CAB5019043.1"/>
    <property type="molecule type" value="Genomic_DNA"/>
</dbReference>
<evidence type="ECO:0000256" key="5">
    <source>
        <dbReference type="ARBA" id="ARBA00022741"/>
    </source>
</evidence>
<evidence type="ECO:0000256" key="15">
    <source>
        <dbReference type="ARBA" id="ARBA00083186"/>
    </source>
</evidence>
<evidence type="ECO:0000313" key="18">
    <source>
        <dbReference type="EMBL" id="CAB5019043.1"/>
    </source>
</evidence>
<evidence type="ECO:0000256" key="4">
    <source>
        <dbReference type="ARBA" id="ARBA00022723"/>
    </source>
</evidence>
<dbReference type="SUPFAM" id="SSF52972">
    <property type="entry name" value="ITPase-like"/>
    <property type="match status" value="1"/>
</dbReference>
<evidence type="ECO:0000313" key="17">
    <source>
        <dbReference type="EMBL" id="CAB4961803.1"/>
    </source>
</evidence>
<proteinExistence type="inferred from homology"/>
<comment type="subunit">
    <text evidence="3">Homodimer.</text>
</comment>
<dbReference type="AlphaFoldDB" id="A0A6J7QTF1"/>
<keyword evidence="4" id="KW-0479">Metal-binding</keyword>
<dbReference type="GO" id="GO:0036222">
    <property type="term" value="F:XTP diphosphatase activity"/>
    <property type="evidence" value="ECO:0007669"/>
    <property type="project" value="UniProtKB-ARBA"/>
</dbReference>
<keyword evidence="8" id="KW-0546">Nucleotide metabolism</keyword>
<dbReference type="GO" id="GO:0009146">
    <property type="term" value="P:purine nucleoside triphosphate catabolic process"/>
    <property type="evidence" value="ECO:0007669"/>
    <property type="project" value="UniProtKB-ARBA"/>
</dbReference>
<evidence type="ECO:0000256" key="14">
    <source>
        <dbReference type="ARBA" id="ARBA00078805"/>
    </source>
</evidence>
<dbReference type="Pfam" id="PF01725">
    <property type="entry name" value="Ham1p_like"/>
    <property type="match status" value="1"/>
</dbReference>
<dbReference type="PANTHER" id="PTHR11067">
    <property type="entry name" value="INOSINE TRIPHOSPHATE PYROPHOSPHATASE/HAM1 PROTEIN"/>
    <property type="match status" value="1"/>
</dbReference>
<dbReference type="PANTHER" id="PTHR11067:SF9">
    <property type="entry name" value="INOSINE TRIPHOSPHATE PYROPHOSPHATASE"/>
    <property type="match status" value="1"/>
</dbReference>
<evidence type="ECO:0000256" key="9">
    <source>
        <dbReference type="ARBA" id="ARBA00051875"/>
    </source>
</evidence>
<dbReference type="GO" id="GO:0000166">
    <property type="term" value="F:nucleotide binding"/>
    <property type="evidence" value="ECO:0007669"/>
    <property type="project" value="UniProtKB-KW"/>
</dbReference>
<dbReference type="GO" id="GO:0046872">
    <property type="term" value="F:metal ion binding"/>
    <property type="evidence" value="ECO:0007669"/>
    <property type="project" value="UniProtKB-KW"/>
</dbReference>
<gene>
    <name evidence="17" type="ORF">UFOPK3752_02329</name>
    <name evidence="18" type="ORF">UFOPK4150_00131</name>
</gene>
<dbReference type="EMBL" id="CAFBND010000167">
    <property type="protein sequence ID" value="CAB4961803.1"/>
    <property type="molecule type" value="Genomic_DNA"/>
</dbReference>
<dbReference type="Gene3D" id="3.90.950.10">
    <property type="match status" value="1"/>
</dbReference>
<evidence type="ECO:0000256" key="10">
    <source>
        <dbReference type="ARBA" id="ARBA00052017"/>
    </source>
</evidence>
<dbReference type="FunFam" id="3.90.950.10:FF:000001">
    <property type="entry name" value="dITP/XTP pyrophosphatase"/>
    <property type="match status" value="1"/>
</dbReference>
<evidence type="ECO:0000256" key="16">
    <source>
        <dbReference type="ARBA" id="ARBA00083635"/>
    </source>
</evidence>
<name>A0A6J7QTF1_9ZZZZ</name>
<comment type="similarity">
    <text evidence="2">Belongs to the HAM1 NTPase family.</text>
</comment>
<reference evidence="18" key="1">
    <citation type="submission" date="2020-05" db="EMBL/GenBank/DDBJ databases">
        <authorList>
            <person name="Chiriac C."/>
            <person name="Salcher M."/>
            <person name="Ghai R."/>
            <person name="Kavagutti S V."/>
        </authorList>
    </citation>
    <scope>NUCLEOTIDE SEQUENCE</scope>
</reference>
<dbReference type="GO" id="GO:0035870">
    <property type="term" value="F:dITP diphosphatase activity"/>
    <property type="evidence" value="ECO:0007669"/>
    <property type="project" value="UniProtKB-ARBA"/>
</dbReference>
<evidence type="ECO:0000256" key="7">
    <source>
        <dbReference type="ARBA" id="ARBA00022842"/>
    </source>
</evidence>
<dbReference type="CDD" id="cd00515">
    <property type="entry name" value="HAM1"/>
    <property type="match status" value="1"/>
</dbReference>
<dbReference type="NCBIfam" id="TIGR00042">
    <property type="entry name" value="RdgB/HAM1 family non-canonical purine NTP pyrophosphatase"/>
    <property type="match status" value="1"/>
</dbReference>
<dbReference type="GO" id="GO:0009117">
    <property type="term" value="P:nucleotide metabolic process"/>
    <property type="evidence" value="ECO:0007669"/>
    <property type="project" value="UniProtKB-KW"/>
</dbReference>
<accession>A0A6J7QTF1</accession>